<dbReference type="PANTHER" id="PTHR43280:SF27">
    <property type="entry name" value="TRANSCRIPTIONAL REGULATOR MTLR"/>
    <property type="match status" value="1"/>
</dbReference>
<keyword evidence="7" id="KW-1185">Reference proteome</keyword>
<evidence type="ECO:0000256" key="3">
    <source>
        <dbReference type="ARBA" id="ARBA00023163"/>
    </source>
</evidence>
<evidence type="ECO:0000256" key="4">
    <source>
        <dbReference type="SAM" id="Phobius"/>
    </source>
</evidence>
<sequence length="385" mass="44357">MQQFYKRALVILVLLIIASAIGAYVCVQRAFPEMFLLPAEEDSVLWLSDLRTDSRDDGGDSTIHLVDDRFSLNFKFFVTETAAYPFSSISLLFKDAAGEESLTDLSRYEELTFNVRCAPNNVLSFSLYTFDEHTSVTGKYLTYRGPIGFFSCKNEWAQVRMDLTRLDTPQWWFDMFGQELSRKGYNLQKVAGLTFASTFQSPKNTESEVIISNIKIAGEQWSYIYALCVFLALIWLGFVIWLMRQHTRFLIKDLEEKVQRDRPLVAYQQLSVEPHREKERAQVLSFMATEYSNSELNLESMVTKLGVSRTKINDILKSEMGYTFTTYLNKLRLAEAARLIAEKDVNVSEIAYLVGYNNVSYFNKLFKEEYGCTPKVFKNLCGSKK</sequence>
<dbReference type="PANTHER" id="PTHR43280">
    <property type="entry name" value="ARAC-FAMILY TRANSCRIPTIONAL REGULATOR"/>
    <property type="match status" value="1"/>
</dbReference>
<gene>
    <name evidence="6" type="ORF">C4F51_07735</name>
</gene>
<reference evidence="6" key="1">
    <citation type="submission" date="2018-07" db="EMBL/GenBank/DDBJ databases">
        <title>Genome assembly of strain Ka43.</title>
        <authorList>
            <person name="Kukolya J."/>
            <person name="Nagy I."/>
            <person name="Horvath B."/>
            <person name="Toth A."/>
        </authorList>
    </citation>
    <scope>NUCLEOTIDE SEQUENCE</scope>
    <source>
        <strain evidence="6">KB43</strain>
    </source>
</reference>
<feature type="transmembrane region" description="Helical" evidence="4">
    <location>
        <begin position="221"/>
        <end position="242"/>
    </location>
</feature>
<dbReference type="Pfam" id="PF12833">
    <property type="entry name" value="HTH_18"/>
    <property type="match status" value="1"/>
</dbReference>
<dbReference type="PROSITE" id="PS00041">
    <property type="entry name" value="HTH_ARAC_FAMILY_1"/>
    <property type="match status" value="1"/>
</dbReference>
<name>A0A928V2I0_9GAMM</name>
<keyword evidence="1" id="KW-0805">Transcription regulation</keyword>
<dbReference type="PRINTS" id="PR00032">
    <property type="entry name" value="HTHARAC"/>
</dbReference>
<feature type="domain" description="HTH araC/xylS-type" evidence="5">
    <location>
        <begin position="281"/>
        <end position="380"/>
    </location>
</feature>
<evidence type="ECO:0000313" key="7">
    <source>
        <dbReference type="Proteomes" id="UP000652567"/>
    </source>
</evidence>
<evidence type="ECO:0000313" key="6">
    <source>
        <dbReference type="EMBL" id="MBE8717082.1"/>
    </source>
</evidence>
<dbReference type="Gene3D" id="1.10.10.60">
    <property type="entry name" value="Homeodomain-like"/>
    <property type="match status" value="2"/>
</dbReference>
<keyword evidence="4" id="KW-0472">Membrane</keyword>
<accession>A0A928V2I0</accession>
<evidence type="ECO:0000256" key="1">
    <source>
        <dbReference type="ARBA" id="ARBA00023015"/>
    </source>
</evidence>
<evidence type="ECO:0000259" key="5">
    <source>
        <dbReference type="PROSITE" id="PS01124"/>
    </source>
</evidence>
<evidence type="ECO:0000256" key="2">
    <source>
        <dbReference type="ARBA" id="ARBA00023125"/>
    </source>
</evidence>
<dbReference type="InterPro" id="IPR009057">
    <property type="entry name" value="Homeodomain-like_sf"/>
</dbReference>
<dbReference type="Proteomes" id="UP000652567">
    <property type="component" value="Unassembled WGS sequence"/>
</dbReference>
<dbReference type="GO" id="GO:0003700">
    <property type="term" value="F:DNA-binding transcription factor activity"/>
    <property type="evidence" value="ECO:0007669"/>
    <property type="project" value="InterPro"/>
</dbReference>
<dbReference type="InterPro" id="IPR020449">
    <property type="entry name" value="Tscrpt_reg_AraC-type_HTH"/>
</dbReference>
<dbReference type="InterPro" id="IPR018060">
    <property type="entry name" value="HTH_AraC"/>
</dbReference>
<keyword evidence="4" id="KW-0812">Transmembrane</keyword>
<organism evidence="6 7">
    <name type="scientific">Cellvibrio polysaccharolyticus</name>
    <dbReference type="NCBI Taxonomy" id="2082724"/>
    <lineage>
        <taxon>Bacteria</taxon>
        <taxon>Pseudomonadati</taxon>
        <taxon>Pseudomonadota</taxon>
        <taxon>Gammaproteobacteria</taxon>
        <taxon>Cellvibrionales</taxon>
        <taxon>Cellvibrionaceae</taxon>
        <taxon>Cellvibrio</taxon>
    </lineage>
</organism>
<dbReference type="SMART" id="SM00342">
    <property type="entry name" value="HTH_ARAC"/>
    <property type="match status" value="1"/>
</dbReference>
<comment type="caution">
    <text evidence="6">The sequence shown here is derived from an EMBL/GenBank/DDBJ whole genome shotgun (WGS) entry which is preliminary data.</text>
</comment>
<dbReference type="PROSITE" id="PS01124">
    <property type="entry name" value="HTH_ARAC_FAMILY_2"/>
    <property type="match status" value="1"/>
</dbReference>
<keyword evidence="2" id="KW-0238">DNA-binding</keyword>
<proteinExistence type="predicted"/>
<dbReference type="GO" id="GO:0043565">
    <property type="term" value="F:sequence-specific DNA binding"/>
    <property type="evidence" value="ECO:0007669"/>
    <property type="project" value="InterPro"/>
</dbReference>
<dbReference type="EMBL" id="PRDL01000001">
    <property type="protein sequence ID" value="MBE8717082.1"/>
    <property type="molecule type" value="Genomic_DNA"/>
</dbReference>
<dbReference type="AlphaFoldDB" id="A0A928V2I0"/>
<keyword evidence="4" id="KW-1133">Transmembrane helix</keyword>
<keyword evidence="3" id="KW-0804">Transcription</keyword>
<dbReference type="RefSeq" id="WP_193908668.1">
    <property type="nucleotide sequence ID" value="NZ_PRDL01000001.1"/>
</dbReference>
<dbReference type="SUPFAM" id="SSF46689">
    <property type="entry name" value="Homeodomain-like"/>
    <property type="match status" value="1"/>
</dbReference>
<protein>
    <submittedName>
        <fullName evidence="6">AraC family transcriptional regulator</fullName>
    </submittedName>
</protein>
<dbReference type="InterPro" id="IPR018062">
    <property type="entry name" value="HTH_AraC-typ_CS"/>
</dbReference>